<dbReference type="Proteomes" id="UP000251205">
    <property type="component" value="Unassembled WGS sequence"/>
</dbReference>
<feature type="compositionally biased region" description="Polar residues" evidence="1">
    <location>
        <begin position="155"/>
        <end position="171"/>
    </location>
</feature>
<dbReference type="OrthoDB" id="8403091at2"/>
<evidence type="ECO:0000256" key="1">
    <source>
        <dbReference type="SAM" id="MobiDB-lite"/>
    </source>
</evidence>
<reference evidence="3 4" key="1">
    <citation type="submission" date="2018-06" db="EMBL/GenBank/DDBJ databases">
        <title>Whole Genome Sequence of an efficient microsymbiont, Rhizobium tropici.</title>
        <authorList>
            <person name="Srinivasan R."/>
            <person name="Singh H.V."/>
            <person name="Srivastava R."/>
            <person name="Kumari B."/>
            <person name="Radhakrishna A."/>
        </authorList>
    </citation>
    <scope>NUCLEOTIDE SEQUENCE [LARGE SCALE GENOMIC DNA]</scope>
    <source>
        <strain evidence="3 4">IGFRI Rhizo-19</strain>
    </source>
</reference>
<feature type="signal peptide" evidence="2">
    <location>
        <begin position="1"/>
        <end position="26"/>
    </location>
</feature>
<name>A0A329Y9S5_RHITR</name>
<evidence type="ECO:0000313" key="3">
    <source>
        <dbReference type="EMBL" id="RAX40859.1"/>
    </source>
</evidence>
<proteinExistence type="predicted"/>
<gene>
    <name evidence="3" type="ORF">DQ393_13660</name>
</gene>
<protein>
    <submittedName>
        <fullName evidence="3">Uncharacterized protein</fullName>
    </submittedName>
</protein>
<dbReference type="RefSeq" id="WP_112342311.1">
    <property type="nucleotide sequence ID" value="NZ_QMKK01000035.1"/>
</dbReference>
<evidence type="ECO:0000256" key="2">
    <source>
        <dbReference type="SAM" id="SignalP"/>
    </source>
</evidence>
<dbReference type="AlphaFoldDB" id="A0A329Y9S5"/>
<dbReference type="EMBL" id="QMKK01000035">
    <property type="protein sequence ID" value="RAX40859.1"/>
    <property type="molecule type" value="Genomic_DNA"/>
</dbReference>
<evidence type="ECO:0000313" key="4">
    <source>
        <dbReference type="Proteomes" id="UP000251205"/>
    </source>
</evidence>
<sequence>MQTLRNTLLIGAGLIAAAGLAGQAFAQQKTEQSAQMHQMTVRLPDGSLEVIRYSGDQPPVISFLGNPDAASSLIAAFDPFDDASPFADMERISAAMDREMAAMLNNAPLLAQWPDGADNLTKIDLSRLPPGAQGYTMISTTSGKGTCTRTMQYFSTGSGKPQVKTSSSGNCGTLRGSAATPAHAIAPQPSPKRQPSGIIEASYQPNSKTMRTAGLF</sequence>
<comment type="caution">
    <text evidence="3">The sequence shown here is derived from an EMBL/GenBank/DDBJ whole genome shotgun (WGS) entry which is preliminary data.</text>
</comment>
<keyword evidence="2" id="KW-0732">Signal</keyword>
<accession>A0A329Y9S5</accession>
<feature type="region of interest" description="Disordered" evidence="1">
    <location>
        <begin position="155"/>
        <end position="198"/>
    </location>
</feature>
<feature type="chain" id="PRO_5016389826" evidence="2">
    <location>
        <begin position="27"/>
        <end position="216"/>
    </location>
</feature>
<organism evidence="3 4">
    <name type="scientific">Rhizobium tropici</name>
    <dbReference type="NCBI Taxonomy" id="398"/>
    <lineage>
        <taxon>Bacteria</taxon>
        <taxon>Pseudomonadati</taxon>
        <taxon>Pseudomonadota</taxon>
        <taxon>Alphaproteobacteria</taxon>
        <taxon>Hyphomicrobiales</taxon>
        <taxon>Rhizobiaceae</taxon>
        <taxon>Rhizobium/Agrobacterium group</taxon>
        <taxon>Rhizobium</taxon>
    </lineage>
</organism>